<dbReference type="SUPFAM" id="SSF48452">
    <property type="entry name" value="TPR-like"/>
    <property type="match status" value="1"/>
</dbReference>
<keyword evidence="2 3" id="KW-0802">TPR repeat</keyword>
<keyword evidence="6" id="KW-1185">Reference proteome</keyword>
<dbReference type="PROSITE" id="PS50005">
    <property type="entry name" value="TPR"/>
    <property type="match status" value="1"/>
</dbReference>
<dbReference type="SMART" id="SM00028">
    <property type="entry name" value="TPR"/>
    <property type="match status" value="2"/>
</dbReference>
<dbReference type="PANTHER" id="PTHR46825:SF9">
    <property type="entry name" value="BETA-LACTAMASE-RELATED DOMAIN-CONTAINING PROTEIN"/>
    <property type="match status" value="1"/>
</dbReference>
<evidence type="ECO:0000313" key="6">
    <source>
        <dbReference type="Proteomes" id="UP000295468"/>
    </source>
</evidence>
<reference evidence="5 6" key="1">
    <citation type="submission" date="2019-03" db="EMBL/GenBank/DDBJ databases">
        <title>Genomic Encyclopedia of Archaeal and Bacterial Type Strains, Phase II (KMG-II): from individual species to whole genera.</title>
        <authorList>
            <person name="Goeker M."/>
        </authorList>
    </citation>
    <scope>NUCLEOTIDE SEQUENCE [LARGE SCALE GENOMIC DNA]</scope>
    <source>
        <strain evidence="5 6">DSM 18435</strain>
    </source>
</reference>
<dbReference type="InterPro" id="IPR019734">
    <property type="entry name" value="TPR_rpt"/>
</dbReference>
<dbReference type="Gene3D" id="3.40.710.10">
    <property type="entry name" value="DD-peptidase/beta-lactamase superfamily"/>
    <property type="match status" value="1"/>
</dbReference>
<dbReference type="PROSITE" id="PS51257">
    <property type="entry name" value="PROKAR_LIPOPROTEIN"/>
    <property type="match status" value="1"/>
</dbReference>
<dbReference type="Pfam" id="PF07719">
    <property type="entry name" value="TPR_2"/>
    <property type="match status" value="1"/>
</dbReference>
<dbReference type="Gene3D" id="1.25.40.10">
    <property type="entry name" value="Tetratricopeptide repeat domain"/>
    <property type="match status" value="1"/>
</dbReference>
<evidence type="ECO:0000256" key="3">
    <source>
        <dbReference type="PROSITE-ProRule" id="PRU00339"/>
    </source>
</evidence>
<dbReference type="InterPro" id="IPR012338">
    <property type="entry name" value="Beta-lactam/transpept-like"/>
</dbReference>
<dbReference type="EMBL" id="SNYI01000001">
    <property type="protein sequence ID" value="TDQ33138.1"/>
    <property type="molecule type" value="Genomic_DNA"/>
</dbReference>
<dbReference type="Pfam" id="PF00144">
    <property type="entry name" value="Beta-lactamase"/>
    <property type="match status" value="1"/>
</dbReference>
<dbReference type="Proteomes" id="UP000295468">
    <property type="component" value="Unassembled WGS sequence"/>
</dbReference>
<dbReference type="OrthoDB" id="9793489at2"/>
<evidence type="ECO:0000259" key="4">
    <source>
        <dbReference type="Pfam" id="PF00144"/>
    </source>
</evidence>
<organism evidence="5 6">
    <name type="scientific">Zeaxanthinibacter enoshimensis</name>
    <dbReference type="NCBI Taxonomy" id="392009"/>
    <lineage>
        <taxon>Bacteria</taxon>
        <taxon>Pseudomonadati</taxon>
        <taxon>Bacteroidota</taxon>
        <taxon>Flavobacteriia</taxon>
        <taxon>Flavobacteriales</taxon>
        <taxon>Flavobacteriaceae</taxon>
        <taxon>Zeaxanthinibacter</taxon>
    </lineage>
</organism>
<dbReference type="SUPFAM" id="SSF56601">
    <property type="entry name" value="beta-lactamase/transpeptidase-like"/>
    <property type="match status" value="1"/>
</dbReference>
<dbReference type="RefSeq" id="WP_133643466.1">
    <property type="nucleotide sequence ID" value="NZ_SNYI01000001.1"/>
</dbReference>
<keyword evidence="1" id="KW-0677">Repeat</keyword>
<protein>
    <submittedName>
        <fullName evidence="5">Tetratricopeptide repeat protein</fullName>
    </submittedName>
</protein>
<accession>A0A4R6TW16</accession>
<proteinExistence type="predicted"/>
<evidence type="ECO:0000256" key="2">
    <source>
        <dbReference type="ARBA" id="ARBA00022803"/>
    </source>
</evidence>
<dbReference type="AlphaFoldDB" id="A0A4R6TW16"/>
<sequence length="471" mass="53045">MKLSHLLPICLMFISACNSQPEKNSTVLGIAQFESRVDSLVQAYVDLDIFSGVVLVADHGEAVYHKAFGLANREKNIPNTVDSRFDIGSMNKAFTKVAVLQLVSEGKLALDDKLGKFVEGFPQEVAEKVTVGMLLEHRSGLPGYHIPAYWDLPYEEKGIDKAIEVVQQQPLEFEPGTEQSYSNSGYVVLGKIIEAVTGKSYYEVIKERITDPLGMKNTYLTRKYDVPNRATGYYKTMKGELKNNDHFMEKPKPDGGFYSTTEDMLHFFREYHYGTKLWDKETRQLDERHAFYQEHMNSGGAMVHAGGFEGSNTVHYEILRDQVSVIIFANADEVVAENLGAGILAIIRGQQPEQPSLPAVQAVYSAYTSHGEGYIRENWESLTRNFHPQDPKDMILNQIGYTLLEEGETDKAVEVFQLNTRLFPEVANVWDSYGEGLRAQGNIEESIEAYKKALEIRPGLRTALQAIEEME</sequence>
<comment type="caution">
    <text evidence="5">The sequence shown here is derived from an EMBL/GenBank/DDBJ whole genome shotgun (WGS) entry which is preliminary data.</text>
</comment>
<feature type="repeat" description="TPR" evidence="3">
    <location>
        <begin position="427"/>
        <end position="460"/>
    </location>
</feature>
<dbReference type="PANTHER" id="PTHR46825">
    <property type="entry name" value="D-ALANYL-D-ALANINE-CARBOXYPEPTIDASE/ENDOPEPTIDASE AMPH"/>
    <property type="match status" value="1"/>
</dbReference>
<evidence type="ECO:0000256" key="1">
    <source>
        <dbReference type="ARBA" id="ARBA00022737"/>
    </source>
</evidence>
<name>A0A4R6TW16_9FLAO</name>
<dbReference type="InterPro" id="IPR011990">
    <property type="entry name" value="TPR-like_helical_dom_sf"/>
</dbReference>
<dbReference type="InterPro" id="IPR050491">
    <property type="entry name" value="AmpC-like"/>
</dbReference>
<dbReference type="InterPro" id="IPR001466">
    <property type="entry name" value="Beta-lactam-related"/>
</dbReference>
<evidence type="ECO:0000313" key="5">
    <source>
        <dbReference type="EMBL" id="TDQ33138.1"/>
    </source>
</evidence>
<feature type="domain" description="Beta-lactamase-related" evidence="4">
    <location>
        <begin position="37"/>
        <end position="294"/>
    </location>
</feature>
<gene>
    <name evidence="5" type="ORF">CLV82_0976</name>
</gene>
<dbReference type="InterPro" id="IPR013105">
    <property type="entry name" value="TPR_2"/>
</dbReference>